<keyword evidence="1" id="KW-0472">Membrane</keyword>
<comment type="caution">
    <text evidence="3">The sequence shown here is derived from an EMBL/GenBank/DDBJ whole genome shotgun (WGS) entry which is preliminary data.</text>
</comment>
<dbReference type="InterPro" id="IPR045339">
    <property type="entry name" value="DUF6534"/>
</dbReference>
<dbReference type="AlphaFoldDB" id="A0A4Y9Y3K3"/>
<feature type="transmembrane region" description="Helical" evidence="1">
    <location>
        <begin position="12"/>
        <end position="33"/>
    </location>
</feature>
<name>A0A4Y9Y3K3_9APHY</name>
<evidence type="ECO:0000256" key="1">
    <source>
        <dbReference type="SAM" id="Phobius"/>
    </source>
</evidence>
<evidence type="ECO:0000313" key="3">
    <source>
        <dbReference type="EMBL" id="TFY56682.1"/>
    </source>
</evidence>
<dbReference type="STRING" id="34475.A0A4Y9Y3K3"/>
<feature type="domain" description="DUF6534" evidence="2">
    <location>
        <begin position="17"/>
        <end position="98"/>
    </location>
</feature>
<evidence type="ECO:0000259" key="2">
    <source>
        <dbReference type="Pfam" id="PF20152"/>
    </source>
</evidence>
<dbReference type="Pfam" id="PF20152">
    <property type="entry name" value="DUF6534"/>
    <property type="match status" value="1"/>
</dbReference>
<dbReference type="Proteomes" id="UP000298390">
    <property type="component" value="Unassembled WGS sequence"/>
</dbReference>
<dbReference type="EMBL" id="SEKV01000484">
    <property type="protein sequence ID" value="TFY56682.1"/>
    <property type="molecule type" value="Genomic_DNA"/>
</dbReference>
<keyword evidence="1" id="KW-0812">Transmembrane</keyword>
<proteinExistence type="predicted"/>
<reference evidence="3 4" key="1">
    <citation type="submission" date="2019-01" db="EMBL/GenBank/DDBJ databases">
        <title>Genome sequencing of the rare red list fungi Fomitopsis rosea.</title>
        <authorList>
            <person name="Buettner E."/>
            <person name="Kellner H."/>
        </authorList>
    </citation>
    <scope>NUCLEOTIDE SEQUENCE [LARGE SCALE GENOMIC DNA]</scope>
    <source>
        <strain evidence="3 4">DSM 105464</strain>
    </source>
</reference>
<protein>
    <recommendedName>
        <fullName evidence="2">DUF6534 domain-containing protein</fullName>
    </recommendedName>
</protein>
<keyword evidence="1" id="KW-1133">Transmembrane helix</keyword>
<feature type="transmembrane region" description="Helical" evidence="1">
    <location>
        <begin position="45"/>
        <end position="69"/>
    </location>
</feature>
<sequence>MIKVAGKIPATINSVCAFVADIYITICLCVAMHSKATGVKRTNNVIYKLIIYSINRGILTVLVQMLVFVQYGSADDNLISDAFHIVAPAFYVNTTMAV</sequence>
<evidence type="ECO:0000313" key="4">
    <source>
        <dbReference type="Proteomes" id="UP000298390"/>
    </source>
</evidence>
<organism evidence="3 4">
    <name type="scientific">Rhodofomes roseus</name>
    <dbReference type="NCBI Taxonomy" id="34475"/>
    <lineage>
        <taxon>Eukaryota</taxon>
        <taxon>Fungi</taxon>
        <taxon>Dikarya</taxon>
        <taxon>Basidiomycota</taxon>
        <taxon>Agaricomycotina</taxon>
        <taxon>Agaricomycetes</taxon>
        <taxon>Polyporales</taxon>
        <taxon>Rhodofomes</taxon>
    </lineage>
</organism>
<gene>
    <name evidence="3" type="ORF">EVJ58_g7485</name>
</gene>
<accession>A0A4Y9Y3K3</accession>